<dbReference type="PANTHER" id="PTHR13523">
    <property type="entry name" value="COILED-COIL-HELIX-COILED-COIL-HELIX DOMAIN CONTAINING 2/NUR77"/>
    <property type="match status" value="1"/>
</dbReference>
<reference evidence="3 4" key="2">
    <citation type="submission" date="2018-11" db="EMBL/GenBank/DDBJ databases">
        <authorList>
            <consortium name="Pathogen Informatics"/>
        </authorList>
    </citation>
    <scope>NUCLEOTIDE SEQUENCE [LARGE SCALE GENOMIC DNA]</scope>
</reference>
<sequence length="82" mass="8984">MDFGLNSVYSGHAVGNAFSGGGHEGVPAEQAPLSPPVNYQSPFQKTCEFEMEQFLQCTRNNDLSVCEGFNEAYKECMKRSGL</sequence>
<keyword evidence="1" id="KW-1015">Disulfide bond</keyword>
<dbReference type="EMBL" id="UZAM01019517">
    <property type="protein sequence ID" value="VDP52976.1"/>
    <property type="molecule type" value="Genomic_DNA"/>
</dbReference>
<dbReference type="OrthoDB" id="1106148at2759"/>
<feature type="domain" description="CHCH" evidence="2">
    <location>
        <begin position="47"/>
        <end position="79"/>
    </location>
</feature>
<dbReference type="Proteomes" id="UP000270296">
    <property type="component" value="Unassembled WGS sequence"/>
</dbReference>
<protein>
    <submittedName>
        <fullName evidence="5">CHCH domain-containing protein</fullName>
    </submittedName>
</protein>
<dbReference type="PROSITE" id="PS51808">
    <property type="entry name" value="CHCH"/>
    <property type="match status" value="1"/>
</dbReference>
<dbReference type="Pfam" id="PF06747">
    <property type="entry name" value="CHCH"/>
    <property type="match status" value="1"/>
</dbReference>
<proteinExistence type="predicted"/>
<reference evidence="5" key="1">
    <citation type="submission" date="2016-06" db="UniProtKB">
        <authorList>
            <consortium name="WormBaseParasite"/>
        </authorList>
    </citation>
    <scope>IDENTIFICATION</scope>
</reference>
<dbReference type="PANTHER" id="PTHR13523:SF2">
    <property type="entry name" value="COILED-COIL-HELIX-COILED-COIL-HELIX DOMAIN CONTAINING 2, ISOFORM A-RELATED"/>
    <property type="match status" value="1"/>
</dbReference>
<dbReference type="GO" id="GO:0005634">
    <property type="term" value="C:nucleus"/>
    <property type="evidence" value="ECO:0007669"/>
    <property type="project" value="TreeGrafter"/>
</dbReference>
<name>A0A183JAQ2_9BILA</name>
<evidence type="ECO:0000259" key="2">
    <source>
        <dbReference type="Pfam" id="PF06747"/>
    </source>
</evidence>
<dbReference type="WBParaSite" id="SBAD_0001336401-mRNA-1">
    <property type="protein sequence ID" value="SBAD_0001336401-mRNA-1"/>
    <property type="gene ID" value="SBAD_0001336401"/>
</dbReference>
<dbReference type="AlphaFoldDB" id="A0A183JAQ2"/>
<evidence type="ECO:0000313" key="4">
    <source>
        <dbReference type="Proteomes" id="UP000270296"/>
    </source>
</evidence>
<evidence type="ECO:0000256" key="1">
    <source>
        <dbReference type="ARBA" id="ARBA00023157"/>
    </source>
</evidence>
<keyword evidence="4" id="KW-1185">Reference proteome</keyword>
<evidence type="ECO:0000313" key="3">
    <source>
        <dbReference type="EMBL" id="VDP52976.1"/>
    </source>
</evidence>
<gene>
    <name evidence="3" type="ORF">SBAD_LOCUS12950</name>
</gene>
<dbReference type="GO" id="GO:0005739">
    <property type="term" value="C:mitochondrion"/>
    <property type="evidence" value="ECO:0007669"/>
    <property type="project" value="TreeGrafter"/>
</dbReference>
<evidence type="ECO:0000313" key="5">
    <source>
        <dbReference type="WBParaSite" id="SBAD_0001336401-mRNA-1"/>
    </source>
</evidence>
<dbReference type="GO" id="GO:0007005">
    <property type="term" value="P:mitochondrion organization"/>
    <property type="evidence" value="ECO:0007669"/>
    <property type="project" value="InterPro"/>
</dbReference>
<accession>A0A183JAQ2</accession>
<dbReference type="InterPro" id="IPR055304">
    <property type="entry name" value="CHCHD2/10-like"/>
</dbReference>
<organism evidence="5">
    <name type="scientific">Soboliphyme baturini</name>
    <dbReference type="NCBI Taxonomy" id="241478"/>
    <lineage>
        <taxon>Eukaryota</taxon>
        <taxon>Metazoa</taxon>
        <taxon>Ecdysozoa</taxon>
        <taxon>Nematoda</taxon>
        <taxon>Enoplea</taxon>
        <taxon>Dorylaimia</taxon>
        <taxon>Dioctophymatida</taxon>
        <taxon>Dioctophymatoidea</taxon>
        <taxon>Soboliphymatidae</taxon>
        <taxon>Soboliphyme</taxon>
    </lineage>
</organism>
<dbReference type="InterPro" id="IPR010625">
    <property type="entry name" value="CHCH"/>
</dbReference>